<dbReference type="Proteomes" id="UP000503540">
    <property type="component" value="Chromosome"/>
</dbReference>
<dbReference type="KEGG" id="nah:F5544_05800"/>
<keyword evidence="2" id="KW-1185">Reference proteome</keyword>
<protein>
    <recommendedName>
        <fullName evidence="3">WXG100 family type VII secretion target</fullName>
    </recommendedName>
</protein>
<evidence type="ECO:0000313" key="1">
    <source>
        <dbReference type="EMBL" id="QIS09072.1"/>
    </source>
</evidence>
<evidence type="ECO:0000313" key="2">
    <source>
        <dbReference type="Proteomes" id="UP000503540"/>
    </source>
</evidence>
<dbReference type="AlphaFoldDB" id="A0A6G9Y777"/>
<evidence type="ECO:0008006" key="3">
    <source>
        <dbReference type="Google" id="ProtNLM"/>
    </source>
</evidence>
<name>A0A6G9Y777_9NOCA</name>
<sequence length="107" mass="11154">MAGQTITGSMVVDTSELAKLANELRTSSSAVKEAVKNITDNPFSANEAGRNYSKQGAEVHAALERAANWLKIWANATTATADAFGKSAITYSTVDASNADKTTAGTK</sequence>
<accession>A0A6G9Y777</accession>
<organism evidence="1 2">
    <name type="scientific">Nocardia arthritidis</name>
    <dbReference type="NCBI Taxonomy" id="228602"/>
    <lineage>
        <taxon>Bacteria</taxon>
        <taxon>Bacillati</taxon>
        <taxon>Actinomycetota</taxon>
        <taxon>Actinomycetes</taxon>
        <taxon>Mycobacteriales</taxon>
        <taxon>Nocardiaceae</taxon>
        <taxon>Nocardia</taxon>
    </lineage>
</organism>
<dbReference type="RefSeq" id="WP_167472228.1">
    <property type="nucleotide sequence ID" value="NZ_CP046172.1"/>
</dbReference>
<proteinExistence type="predicted"/>
<dbReference type="EMBL" id="CP046172">
    <property type="protein sequence ID" value="QIS09072.1"/>
    <property type="molecule type" value="Genomic_DNA"/>
</dbReference>
<reference evidence="1 2" key="1">
    <citation type="journal article" date="2019" name="ACS Chem. Biol.">
        <title>Identification and Mobilization of a Cryptic Antibiotic Biosynthesis Gene Locus from a Human-Pathogenic Nocardia Isolate.</title>
        <authorList>
            <person name="Herisse M."/>
            <person name="Ishida K."/>
            <person name="Porter J.L."/>
            <person name="Howden B."/>
            <person name="Hertweck C."/>
            <person name="Stinear T.P."/>
            <person name="Pidot S.J."/>
        </authorList>
    </citation>
    <scope>NUCLEOTIDE SEQUENCE [LARGE SCALE GENOMIC DNA]</scope>
    <source>
        <strain evidence="1 2">AUSMDU00012717</strain>
    </source>
</reference>
<gene>
    <name evidence="1" type="ORF">F5544_05800</name>
</gene>